<dbReference type="CDD" id="cd02120">
    <property type="entry name" value="PA_subtilisin_like"/>
    <property type="match status" value="1"/>
</dbReference>
<feature type="signal peptide" evidence="11">
    <location>
        <begin position="1"/>
        <end position="24"/>
    </location>
</feature>
<dbReference type="OrthoDB" id="206201at2759"/>
<dbReference type="FunFam" id="3.30.70.80:FF:000003">
    <property type="entry name" value="Subtilisin-like protease SBT1.9"/>
    <property type="match status" value="1"/>
</dbReference>
<dbReference type="GeneID" id="101760229"/>
<dbReference type="FunFam" id="3.40.50.200:FF:000006">
    <property type="entry name" value="Subtilisin-like protease SBT1.5"/>
    <property type="match status" value="1"/>
</dbReference>
<dbReference type="InterPro" id="IPR000209">
    <property type="entry name" value="Peptidase_S8/S53_dom"/>
</dbReference>
<feature type="domain" description="Subtilisin-like protease fibronectin type-III" evidence="14">
    <location>
        <begin position="677"/>
        <end position="775"/>
    </location>
</feature>
<dbReference type="PROSITE" id="PS00137">
    <property type="entry name" value="SUBTILASE_HIS"/>
    <property type="match status" value="1"/>
</dbReference>
<dbReference type="InterPro" id="IPR037045">
    <property type="entry name" value="S8pro/Inhibitor_I9_sf"/>
</dbReference>
<dbReference type="EMBL" id="AGNK02001306">
    <property type="status" value="NOT_ANNOTATED_CDS"/>
    <property type="molecule type" value="Genomic_DNA"/>
</dbReference>
<dbReference type="Gene3D" id="3.30.70.80">
    <property type="entry name" value="Peptidase S8 propeptide/proteinase inhibitor I9"/>
    <property type="match status" value="1"/>
</dbReference>
<feature type="chain" id="PRO_5010128046" description="Subtilisin-like protease" evidence="11">
    <location>
        <begin position="25"/>
        <end position="780"/>
    </location>
</feature>
<feature type="active site" description="Charge relay system" evidence="9 10">
    <location>
        <position position="154"/>
    </location>
</feature>
<dbReference type="InterPro" id="IPR045051">
    <property type="entry name" value="SBT"/>
</dbReference>
<dbReference type="PROSITE" id="PS51892">
    <property type="entry name" value="SUBTILASE"/>
    <property type="match status" value="1"/>
</dbReference>
<accession>K3ZQW7</accession>
<dbReference type="GO" id="GO:0004252">
    <property type="term" value="F:serine-type endopeptidase activity"/>
    <property type="evidence" value="ECO:0000318"/>
    <property type="project" value="GO_Central"/>
</dbReference>
<evidence type="ECO:0000256" key="7">
    <source>
        <dbReference type="ARBA" id="ARBA00022825"/>
    </source>
</evidence>
<dbReference type="MEROPS" id="S08.014"/>
<dbReference type="EnsemblPlants" id="KQL26404">
    <property type="protein sequence ID" value="KQL26404"/>
    <property type="gene ID" value="SETIT_028997mg"/>
</dbReference>
<reference evidence="16" key="3">
    <citation type="submission" date="2018-08" db="UniProtKB">
        <authorList>
            <consortium name="EnsemblPlants"/>
        </authorList>
    </citation>
    <scope>IDENTIFICATION</scope>
    <source>
        <strain evidence="16">Yugu1</strain>
    </source>
</reference>
<feature type="active site" description="Charge relay system" evidence="9 10">
    <location>
        <position position="226"/>
    </location>
</feature>
<evidence type="ECO:0000259" key="12">
    <source>
        <dbReference type="Pfam" id="PF00082"/>
    </source>
</evidence>
<dbReference type="EMBL" id="CM003529">
    <property type="protein sequence ID" value="RCV13701.1"/>
    <property type="molecule type" value="Genomic_DNA"/>
</dbReference>
<dbReference type="Proteomes" id="UP000004995">
    <property type="component" value="Unassembled WGS sequence"/>
</dbReference>
<dbReference type="CDD" id="cd04852">
    <property type="entry name" value="Peptidases_S8_3"/>
    <property type="match status" value="1"/>
</dbReference>
<keyword evidence="4 10" id="KW-0645">Protease</keyword>
<evidence type="ECO:0000259" key="14">
    <source>
        <dbReference type="Pfam" id="PF17766"/>
    </source>
</evidence>
<dbReference type="GO" id="GO:0006508">
    <property type="term" value="P:proteolysis"/>
    <property type="evidence" value="ECO:0007669"/>
    <property type="project" value="UniProtKB-KW"/>
</dbReference>
<evidence type="ECO:0000256" key="4">
    <source>
        <dbReference type="ARBA" id="ARBA00022670"/>
    </source>
</evidence>
<reference evidence="15" key="2">
    <citation type="submission" date="2015-07" db="EMBL/GenBank/DDBJ databases">
        <authorList>
            <person name="Noorani M."/>
        </authorList>
    </citation>
    <scope>NUCLEOTIDE SEQUENCE</scope>
    <source>
        <strain evidence="15">Yugu1</strain>
    </source>
</reference>
<keyword evidence="7 10" id="KW-0720">Serine protease</keyword>
<dbReference type="InterPro" id="IPR010259">
    <property type="entry name" value="S8pro/Inhibitor_I9"/>
</dbReference>
<evidence type="ECO:0000256" key="2">
    <source>
        <dbReference type="ARBA" id="ARBA00011073"/>
    </source>
</evidence>
<evidence type="ECO:0000256" key="8">
    <source>
        <dbReference type="ARBA" id="ARBA00023180"/>
    </source>
</evidence>
<comment type="subcellular location">
    <subcellularLocation>
        <location evidence="1">Secreted</location>
    </subcellularLocation>
</comment>
<organism evidence="15">
    <name type="scientific">Setaria italica</name>
    <name type="common">Foxtail millet</name>
    <name type="synonym">Panicum italicum</name>
    <dbReference type="NCBI Taxonomy" id="4555"/>
    <lineage>
        <taxon>Eukaryota</taxon>
        <taxon>Viridiplantae</taxon>
        <taxon>Streptophyta</taxon>
        <taxon>Embryophyta</taxon>
        <taxon>Tracheophyta</taxon>
        <taxon>Spermatophyta</taxon>
        <taxon>Magnoliopsida</taxon>
        <taxon>Liliopsida</taxon>
        <taxon>Poales</taxon>
        <taxon>Poaceae</taxon>
        <taxon>PACMAD clade</taxon>
        <taxon>Panicoideae</taxon>
        <taxon>Panicodae</taxon>
        <taxon>Paniceae</taxon>
        <taxon>Cenchrinae</taxon>
        <taxon>Setaria</taxon>
    </lineage>
</organism>
<dbReference type="Pfam" id="PF00082">
    <property type="entry name" value="Peptidase_S8"/>
    <property type="match status" value="1"/>
</dbReference>
<dbReference type="FunCoup" id="K3ZQW7">
    <property type="interactions" value="1"/>
</dbReference>
<dbReference type="GO" id="GO:0005576">
    <property type="term" value="C:extracellular region"/>
    <property type="evidence" value="ECO:0000318"/>
    <property type="project" value="GO_Central"/>
</dbReference>
<evidence type="ECO:0000313" key="16">
    <source>
        <dbReference type="EnsemblPlants" id="KQL26404"/>
    </source>
</evidence>
<dbReference type="InterPro" id="IPR015500">
    <property type="entry name" value="Peptidase_S8_subtilisin-rel"/>
</dbReference>
<keyword evidence="17" id="KW-1185">Reference proteome</keyword>
<feature type="active site" description="Charge relay system" evidence="9 10">
    <location>
        <position position="555"/>
    </location>
</feature>
<dbReference type="PRINTS" id="PR00723">
    <property type="entry name" value="SUBTILISIN"/>
</dbReference>
<dbReference type="InterPro" id="IPR023828">
    <property type="entry name" value="Peptidase_S8_Ser-AS"/>
</dbReference>
<dbReference type="AlphaFoldDB" id="K3ZQW7"/>
<dbReference type="HOGENOM" id="CLU_000625_4_6_1"/>
<dbReference type="PANTHER" id="PTHR10795">
    <property type="entry name" value="PROPROTEIN CONVERTASE SUBTILISIN/KEXIN"/>
    <property type="match status" value="1"/>
</dbReference>
<evidence type="ECO:0000256" key="3">
    <source>
        <dbReference type="ARBA" id="ARBA00022525"/>
    </source>
</evidence>
<dbReference type="InterPro" id="IPR022398">
    <property type="entry name" value="Peptidase_S8_His-AS"/>
</dbReference>
<evidence type="ECO:0008006" key="18">
    <source>
        <dbReference type="Google" id="ProtNLM"/>
    </source>
</evidence>
<protein>
    <recommendedName>
        <fullName evidence="18">Subtilisin-like protease</fullName>
    </recommendedName>
</protein>
<dbReference type="Pfam" id="PF17766">
    <property type="entry name" value="fn3_6"/>
    <property type="match status" value="1"/>
</dbReference>
<dbReference type="eggNOG" id="ENOG502QPQR">
    <property type="taxonomic scope" value="Eukaryota"/>
</dbReference>
<reference evidence="15 17" key="1">
    <citation type="journal article" date="2012" name="Nat. Biotechnol.">
        <title>Reference genome sequence of the model plant Setaria.</title>
        <authorList>
            <person name="Bennetzen J.L."/>
            <person name="Schmutz J."/>
            <person name="Wang H."/>
            <person name="Percifield R."/>
            <person name="Hawkins J."/>
            <person name="Pontaroli A.C."/>
            <person name="Estep M."/>
            <person name="Feng L."/>
            <person name="Vaughn J.N."/>
            <person name="Grimwood J."/>
            <person name="Jenkins J."/>
            <person name="Barry K."/>
            <person name="Lindquist E."/>
            <person name="Hellsten U."/>
            <person name="Deshpande S."/>
            <person name="Wang X."/>
            <person name="Wu X."/>
            <person name="Mitros T."/>
            <person name="Triplett J."/>
            <person name="Yang X."/>
            <person name="Ye C.Y."/>
            <person name="Mauro-Herrera M."/>
            <person name="Wang L."/>
            <person name="Li P."/>
            <person name="Sharma M."/>
            <person name="Sharma R."/>
            <person name="Ronald P.C."/>
            <person name="Panaud O."/>
            <person name="Kellogg E.A."/>
            <person name="Brutnell T.P."/>
            <person name="Doust A.N."/>
            <person name="Tuskan G.A."/>
            <person name="Rokhsar D."/>
            <person name="Devos K.M."/>
        </authorList>
    </citation>
    <scope>NUCLEOTIDE SEQUENCE [LARGE SCALE GENOMIC DNA]</scope>
    <source>
        <strain evidence="17">cv. Yugu1</strain>
        <strain evidence="15">Yugu1</strain>
    </source>
</reference>
<dbReference type="OMA" id="GSDMDPR"/>
<dbReference type="InterPro" id="IPR041469">
    <property type="entry name" value="Subtilisin-like_FN3"/>
</dbReference>
<evidence type="ECO:0000313" key="15">
    <source>
        <dbReference type="EMBL" id="RCV13701.1"/>
    </source>
</evidence>
<keyword evidence="8" id="KW-0325">Glycoprotein</keyword>
<evidence type="ECO:0000256" key="1">
    <source>
        <dbReference type="ARBA" id="ARBA00004613"/>
    </source>
</evidence>
<dbReference type="Gene3D" id="3.40.50.200">
    <property type="entry name" value="Peptidase S8/S53 domain"/>
    <property type="match status" value="1"/>
</dbReference>
<evidence type="ECO:0000256" key="6">
    <source>
        <dbReference type="ARBA" id="ARBA00022801"/>
    </source>
</evidence>
<keyword evidence="6 10" id="KW-0378">Hydrolase</keyword>
<dbReference type="InterPro" id="IPR036852">
    <property type="entry name" value="Peptidase_S8/S53_dom_sf"/>
</dbReference>
<dbReference type="Gene3D" id="3.50.30.30">
    <property type="match status" value="1"/>
</dbReference>
<dbReference type="Pfam" id="PF05922">
    <property type="entry name" value="Inhibitor_I9"/>
    <property type="match status" value="1"/>
</dbReference>
<dbReference type="RefSeq" id="XP_004958126.1">
    <property type="nucleotide sequence ID" value="XM_004958069.1"/>
</dbReference>
<dbReference type="Gene3D" id="2.60.40.2310">
    <property type="match status" value="1"/>
</dbReference>
<evidence type="ECO:0000256" key="5">
    <source>
        <dbReference type="ARBA" id="ARBA00022729"/>
    </source>
</evidence>
<evidence type="ECO:0000256" key="11">
    <source>
        <dbReference type="SAM" id="SignalP"/>
    </source>
</evidence>
<gene>
    <name evidence="16" type="primary">LOC101760229</name>
    <name evidence="15" type="ORF">SETIT_2G366800v2</name>
</gene>
<name>K3ZQW7_SETIT</name>
<evidence type="ECO:0000256" key="10">
    <source>
        <dbReference type="PROSITE-ProRule" id="PRU01240"/>
    </source>
</evidence>
<dbReference type="PROSITE" id="PS00138">
    <property type="entry name" value="SUBTILASE_SER"/>
    <property type="match status" value="1"/>
</dbReference>
<keyword evidence="5 11" id="KW-0732">Signal</keyword>
<comment type="similarity">
    <text evidence="2 10">Belongs to the peptidase S8 family.</text>
</comment>
<dbReference type="InterPro" id="IPR034197">
    <property type="entry name" value="Peptidases_S8_3"/>
</dbReference>
<dbReference type="KEGG" id="sita:101760229"/>
<sequence>MASTMTWLLHHLVMFLFLAQFTNSALVPEINSRPELKRQASNTYIVHANHLAKPPHFASLEHWYHSMVDTHSPRPVNASRILYTYDAVMHGFAVQLTDDEARRMSGAPGVAGVYKDRLLNLHTTRSPGFIGLDPRNGAWNETSFGDGVIIGFIDSGIWPESSSFNDSGLSPVRSSWKGKCVDAHDFDASLCNNKLVGAKAFDAAAKAMAGSTSCGTVPSPRDKNGHGTHVASTAAGTEVPDAGLYMFSRGTARGMAPKARIAMYKACDDDHEGDNCNNADIVAAVDAAVKDGVDIISMSIGDRPLPFHDDVIAIAMFGAERQGIFAAVSAGNAGPTASTVLNLAPWMTTVGAATVDRQFPANLTLGNGVVLAGQSLYTMQAKGTGMIQLVVSADCHRKWPSWTPDKVMGKIMVCMGGGTVAHAIHLQHAGGAGIVDVDPAEWSRDGSTAYPFTLPGLTLSYTAGEKLRAYMASEPNPVASFSFGCETVISKNTAPVVAGFSSRGPNPIVPELLKPDVVAPGVNILAAWSGDASVSGDDRVADGRTADYNIITGTSMSCPHVAGVAALIKKKHPSWTPAMIRSALMTTAWTLDDRGRDILDNGATVGRHDDVRVATPLVAGAGYVHPNLALDPGLVYDAGERDYVDFLCALNYTPEQLRVFVPDFVKCTRTLAGGPADLNYPSFVVVFDDRTAIRTLTRTLTKVFEEAETYNVTVMAPEHVKVIITPTTLEFKEPKETRSYTVEFVNEAGGNRKSGWDFGHISWENEKHRVRSPVAFQWKN</sequence>
<feature type="domain" description="Inhibitor I9" evidence="13">
    <location>
        <begin position="43"/>
        <end position="122"/>
    </location>
</feature>
<feature type="domain" description="Peptidase S8/S53" evidence="12">
    <location>
        <begin position="145"/>
        <end position="601"/>
    </location>
</feature>
<evidence type="ECO:0000313" key="17">
    <source>
        <dbReference type="Proteomes" id="UP000004995"/>
    </source>
</evidence>
<proteinExistence type="inferred from homology"/>
<evidence type="ECO:0000259" key="13">
    <source>
        <dbReference type="Pfam" id="PF05922"/>
    </source>
</evidence>
<dbReference type="SUPFAM" id="SSF52743">
    <property type="entry name" value="Subtilisin-like"/>
    <property type="match status" value="1"/>
</dbReference>
<evidence type="ECO:0000256" key="9">
    <source>
        <dbReference type="PIRSR" id="PIRSR615500-1"/>
    </source>
</evidence>
<keyword evidence="3" id="KW-0964">Secreted</keyword>
<dbReference type="Gramene" id="KQL26404">
    <property type="protein sequence ID" value="KQL26404"/>
    <property type="gene ID" value="SETIT_028997mg"/>
</dbReference>